<name>A0ABM9P394_9FLAO</name>
<dbReference type="Gene3D" id="3.90.1580.10">
    <property type="entry name" value="paralog of FGE (formylglycine-generating enzyme)"/>
    <property type="match status" value="1"/>
</dbReference>
<keyword evidence="2" id="KW-0560">Oxidoreductase</keyword>
<dbReference type="GO" id="GO:0120147">
    <property type="term" value="F:formylglycine-generating oxidase activity"/>
    <property type="evidence" value="ECO:0007669"/>
    <property type="project" value="UniProtKB-EC"/>
</dbReference>
<dbReference type="SUPFAM" id="SSF56436">
    <property type="entry name" value="C-type lectin-like"/>
    <property type="match status" value="1"/>
</dbReference>
<dbReference type="EMBL" id="CAXIXY010000005">
    <property type="protein sequence ID" value="CAL2089563.1"/>
    <property type="molecule type" value="Genomic_DNA"/>
</dbReference>
<dbReference type="InterPro" id="IPR005532">
    <property type="entry name" value="SUMF_dom"/>
</dbReference>
<evidence type="ECO:0000259" key="1">
    <source>
        <dbReference type="Pfam" id="PF03781"/>
    </source>
</evidence>
<accession>A0ABM9P394</accession>
<evidence type="ECO:0000313" key="3">
    <source>
        <dbReference type="Proteomes" id="UP001497416"/>
    </source>
</evidence>
<dbReference type="Proteomes" id="UP001497416">
    <property type="component" value="Unassembled WGS sequence"/>
</dbReference>
<feature type="domain" description="Sulfatase-modifying factor enzyme-like" evidence="1">
    <location>
        <begin position="29"/>
        <end position="264"/>
    </location>
</feature>
<dbReference type="EC" id="1.8.3.7" evidence="2"/>
<dbReference type="InterPro" id="IPR016187">
    <property type="entry name" value="CTDL_fold"/>
</dbReference>
<gene>
    <name evidence="2" type="ORF">T190607A01A_30347</name>
</gene>
<proteinExistence type="predicted"/>
<sequence length="265" mass="30539">MFNSFNQIVTKVILIIIVLTNSLVGQTQSPEFILVQGGSFTMGDTFNTAEINKDLPSHLLGLPTHKVKLNPFKISKTEITVAQYRNYCKTTGKEMPKEPKWGWQENAPIVNVSWQDAMSYCEWLSNKLNQKITLPTEAQWEYAARGGNKSKDYKYSGSNDITKVAWFNDNSNKTSHVVARKKVNELGLYDMTGNVWEWCLDWYDKDYYKNSPESNPENTIKNERQRKVVRGGAWSDYDSFSFINFRNSCKPLDTLDLVGFRVVWL</sequence>
<dbReference type="PANTHER" id="PTHR23150:SF19">
    <property type="entry name" value="FORMYLGLYCINE-GENERATING ENZYME"/>
    <property type="match status" value="1"/>
</dbReference>
<evidence type="ECO:0000313" key="2">
    <source>
        <dbReference type="EMBL" id="CAL2089563.1"/>
    </source>
</evidence>
<dbReference type="PANTHER" id="PTHR23150">
    <property type="entry name" value="SULFATASE MODIFYING FACTOR 1, 2"/>
    <property type="match status" value="1"/>
</dbReference>
<dbReference type="InterPro" id="IPR042095">
    <property type="entry name" value="SUMF_sf"/>
</dbReference>
<dbReference type="Pfam" id="PF03781">
    <property type="entry name" value="FGE-sulfatase"/>
    <property type="match status" value="1"/>
</dbReference>
<reference evidence="2 3" key="1">
    <citation type="submission" date="2024-05" db="EMBL/GenBank/DDBJ databases">
        <authorList>
            <person name="Duchaud E."/>
        </authorList>
    </citation>
    <scope>NUCLEOTIDE SEQUENCE [LARGE SCALE GENOMIC DNA]</scope>
    <source>
        <strain evidence="2">Ena-SAMPLE-TAB-13-05-2024-13:56:06:370-140302</strain>
    </source>
</reference>
<keyword evidence="3" id="KW-1185">Reference proteome</keyword>
<comment type="caution">
    <text evidence="2">The sequence shown here is derived from an EMBL/GenBank/DDBJ whole genome shotgun (WGS) entry which is preliminary data.</text>
</comment>
<organism evidence="2 3">
    <name type="scientific">Tenacibaculum platacis</name>
    <dbReference type="NCBI Taxonomy" id="3137852"/>
    <lineage>
        <taxon>Bacteria</taxon>
        <taxon>Pseudomonadati</taxon>
        <taxon>Bacteroidota</taxon>
        <taxon>Flavobacteriia</taxon>
        <taxon>Flavobacteriales</taxon>
        <taxon>Flavobacteriaceae</taxon>
        <taxon>Tenacibaculum</taxon>
    </lineage>
</organism>
<protein>
    <submittedName>
        <fullName evidence="2">Formylglycine-generating enzyme</fullName>
        <ecNumber evidence="2">1.8.3.7</ecNumber>
    </submittedName>
</protein>
<dbReference type="InterPro" id="IPR051043">
    <property type="entry name" value="Sulfatase_Mod_Factor_Kinase"/>
</dbReference>
<dbReference type="RefSeq" id="WP_348712751.1">
    <property type="nucleotide sequence ID" value="NZ_CAXIXY010000005.1"/>
</dbReference>